<evidence type="ECO:0000313" key="9">
    <source>
        <dbReference type="Proteomes" id="UP000199337"/>
    </source>
</evidence>
<dbReference type="GO" id="GO:1990481">
    <property type="term" value="P:mRNA pseudouridine synthesis"/>
    <property type="evidence" value="ECO:0007669"/>
    <property type="project" value="TreeGrafter"/>
</dbReference>
<evidence type="ECO:0000259" key="6">
    <source>
        <dbReference type="Pfam" id="PF01509"/>
    </source>
</evidence>
<protein>
    <recommendedName>
        <fullName evidence="5">tRNA pseudouridine synthase B</fullName>
        <ecNumber evidence="5">5.4.99.25</ecNumber>
    </recommendedName>
    <alternativeName>
        <fullName evidence="5">tRNA pseudouridine(55) synthase</fullName>
        <shortName evidence="5">Psi55 synthase</shortName>
    </alternativeName>
    <alternativeName>
        <fullName evidence="5">tRNA pseudouridylate synthase</fullName>
    </alternativeName>
    <alternativeName>
        <fullName evidence="5">tRNA-uridine isomerase</fullName>
    </alternativeName>
</protein>
<proteinExistence type="inferred from homology"/>
<keyword evidence="4 5" id="KW-0413">Isomerase</keyword>
<dbReference type="NCBIfam" id="TIGR00431">
    <property type="entry name" value="TruB"/>
    <property type="match status" value="1"/>
</dbReference>
<feature type="active site" description="Nucleophile" evidence="5">
    <location>
        <position position="38"/>
    </location>
</feature>
<dbReference type="PANTHER" id="PTHR13767">
    <property type="entry name" value="TRNA-PSEUDOURIDINE SYNTHASE"/>
    <property type="match status" value="1"/>
</dbReference>
<dbReference type="InterPro" id="IPR020103">
    <property type="entry name" value="PsdUridine_synth_cat_dom_sf"/>
</dbReference>
<dbReference type="PANTHER" id="PTHR13767:SF2">
    <property type="entry name" value="PSEUDOURIDYLATE SYNTHASE TRUB1"/>
    <property type="match status" value="1"/>
</dbReference>
<evidence type="ECO:0000256" key="5">
    <source>
        <dbReference type="HAMAP-Rule" id="MF_01080"/>
    </source>
</evidence>
<dbReference type="Proteomes" id="UP000199337">
    <property type="component" value="Unassembled WGS sequence"/>
</dbReference>
<dbReference type="Pfam" id="PF01509">
    <property type="entry name" value="TruB_N"/>
    <property type="match status" value="1"/>
</dbReference>
<comment type="catalytic activity">
    <reaction evidence="1 5">
        <text>uridine(55) in tRNA = pseudouridine(55) in tRNA</text>
        <dbReference type="Rhea" id="RHEA:42532"/>
        <dbReference type="Rhea" id="RHEA-COMP:10101"/>
        <dbReference type="Rhea" id="RHEA-COMP:10102"/>
        <dbReference type="ChEBI" id="CHEBI:65314"/>
        <dbReference type="ChEBI" id="CHEBI:65315"/>
        <dbReference type="EC" id="5.4.99.25"/>
    </reaction>
</comment>
<dbReference type="AlphaFoldDB" id="A0A1I2SCS6"/>
<dbReference type="EC" id="5.4.99.25" evidence="5"/>
<evidence type="ECO:0000256" key="1">
    <source>
        <dbReference type="ARBA" id="ARBA00000385"/>
    </source>
</evidence>
<sequence length="307" mass="33531">MNGILNVLKPAGMTSHDVVNFIRRLTGQKKAGHTGTLDPGAAGVLPVCLGKATRIIEYLYDNKSYRAEATLGISTTTQDAFGKVIHRSSWDNIDLTYIQGCLSSFTGKIEQIPPMTSAIKHQGKKLYELARAGIDVEREPRTVYIDKIKIVHYYPGKINCPPRIIFDVGCSAGTYIRTLCNDLGEKLGCGAFMSYLLRTRAGVFSINETLTLEELVELKDNGRLESVLVSMSSALSHLPVAVVQNSDIKLVSCGNRLRLPVNSFNCKPTADLRVRIESNAGLLAIGAISVPTDSPEHYLLQPVKVLV</sequence>
<dbReference type="InterPro" id="IPR002501">
    <property type="entry name" value="PsdUridine_synth_N"/>
</dbReference>
<dbReference type="InterPro" id="IPR014780">
    <property type="entry name" value="tRNA_psdUridine_synth_TruB"/>
</dbReference>
<evidence type="ECO:0000256" key="3">
    <source>
        <dbReference type="ARBA" id="ARBA00022694"/>
    </source>
</evidence>
<dbReference type="STRING" id="341036.SAMN05660649_01830"/>
<dbReference type="InterPro" id="IPR032819">
    <property type="entry name" value="TruB_C"/>
</dbReference>
<feature type="domain" description="Pseudouridine synthase II N-terminal" evidence="6">
    <location>
        <begin position="23"/>
        <end position="176"/>
    </location>
</feature>
<accession>A0A1I2SCS6</accession>
<evidence type="ECO:0000256" key="2">
    <source>
        <dbReference type="ARBA" id="ARBA00005642"/>
    </source>
</evidence>
<dbReference type="GO" id="GO:0160148">
    <property type="term" value="F:tRNA pseudouridine(55) synthase activity"/>
    <property type="evidence" value="ECO:0007669"/>
    <property type="project" value="UniProtKB-EC"/>
</dbReference>
<evidence type="ECO:0000313" key="8">
    <source>
        <dbReference type="EMBL" id="SFG49509.1"/>
    </source>
</evidence>
<dbReference type="EMBL" id="FOOX01000005">
    <property type="protein sequence ID" value="SFG49509.1"/>
    <property type="molecule type" value="Genomic_DNA"/>
</dbReference>
<dbReference type="RefSeq" id="WP_092470855.1">
    <property type="nucleotide sequence ID" value="NZ_FOOX01000005.1"/>
</dbReference>
<keyword evidence="9" id="KW-1185">Reference proteome</keyword>
<dbReference type="FunFam" id="3.30.2350.10:FF:000011">
    <property type="entry name" value="tRNA pseudouridine synthase B"/>
    <property type="match status" value="1"/>
</dbReference>
<comment type="function">
    <text evidence="5">Responsible for synthesis of pseudouridine from uracil-55 in the psi GC loop of transfer RNAs.</text>
</comment>
<evidence type="ECO:0000259" key="7">
    <source>
        <dbReference type="Pfam" id="PF16198"/>
    </source>
</evidence>
<dbReference type="GO" id="GO:0003723">
    <property type="term" value="F:RNA binding"/>
    <property type="evidence" value="ECO:0007669"/>
    <property type="project" value="InterPro"/>
</dbReference>
<reference evidence="9" key="1">
    <citation type="submission" date="2016-10" db="EMBL/GenBank/DDBJ databases">
        <authorList>
            <person name="Varghese N."/>
            <person name="Submissions S."/>
        </authorList>
    </citation>
    <scope>NUCLEOTIDE SEQUENCE [LARGE SCALE GENOMIC DNA]</scope>
    <source>
        <strain evidence="9">DSM 17038</strain>
    </source>
</reference>
<evidence type="ECO:0000256" key="4">
    <source>
        <dbReference type="ARBA" id="ARBA00023235"/>
    </source>
</evidence>
<keyword evidence="3 5" id="KW-0819">tRNA processing</keyword>
<dbReference type="Gene3D" id="3.30.2350.10">
    <property type="entry name" value="Pseudouridine synthase"/>
    <property type="match status" value="1"/>
</dbReference>
<dbReference type="CDD" id="cd02573">
    <property type="entry name" value="PseudoU_synth_EcTruB"/>
    <property type="match status" value="1"/>
</dbReference>
<dbReference type="Pfam" id="PF16198">
    <property type="entry name" value="TruB_C_2"/>
    <property type="match status" value="1"/>
</dbReference>
<dbReference type="OrthoDB" id="9802309at2"/>
<comment type="similarity">
    <text evidence="2 5">Belongs to the pseudouridine synthase TruB family. Type 1 subfamily.</text>
</comment>
<name>A0A1I2SCS6_9FIRM</name>
<dbReference type="SUPFAM" id="SSF55120">
    <property type="entry name" value="Pseudouridine synthase"/>
    <property type="match status" value="1"/>
</dbReference>
<gene>
    <name evidence="5" type="primary">truB</name>
    <name evidence="8" type="ORF">SAMN05660649_01830</name>
</gene>
<organism evidence="8 9">
    <name type="scientific">Desulfotruncus arcticus DSM 17038</name>
    <dbReference type="NCBI Taxonomy" id="1121424"/>
    <lineage>
        <taxon>Bacteria</taxon>
        <taxon>Bacillati</taxon>
        <taxon>Bacillota</taxon>
        <taxon>Clostridia</taxon>
        <taxon>Eubacteriales</taxon>
        <taxon>Desulfallaceae</taxon>
        <taxon>Desulfotruncus</taxon>
    </lineage>
</organism>
<feature type="domain" description="tRNA pseudouridylate synthase B C-terminal" evidence="7">
    <location>
        <begin position="177"/>
        <end position="235"/>
    </location>
</feature>
<dbReference type="HAMAP" id="MF_01080">
    <property type="entry name" value="TruB_bact"/>
    <property type="match status" value="1"/>
</dbReference>
<dbReference type="GO" id="GO:0031119">
    <property type="term" value="P:tRNA pseudouridine synthesis"/>
    <property type="evidence" value="ECO:0007669"/>
    <property type="project" value="UniProtKB-UniRule"/>
</dbReference>